<evidence type="ECO:0000256" key="5">
    <source>
        <dbReference type="ARBA" id="ARBA00023251"/>
    </source>
</evidence>
<feature type="transmembrane region" description="Helical" evidence="6">
    <location>
        <begin position="237"/>
        <end position="258"/>
    </location>
</feature>
<comment type="caution">
    <text evidence="6">Lacks conserved residue(s) required for the propagation of feature annotation.</text>
</comment>
<keyword evidence="4 6" id="KW-0472">Membrane</keyword>
<comment type="subcellular location">
    <subcellularLocation>
        <location evidence="6">Cell membrane</location>
        <topology evidence="6">Multi-pass membrane protein</topology>
    </subcellularLocation>
    <subcellularLocation>
        <location evidence="1">Membrane</location>
        <topology evidence="1">Multi-pass membrane protein</topology>
    </subcellularLocation>
</comment>
<keyword evidence="5" id="KW-0046">Antibiotic resistance</keyword>
<dbReference type="PROSITE" id="PS51012">
    <property type="entry name" value="ABC_TM2"/>
    <property type="match status" value="1"/>
</dbReference>
<dbReference type="InterPro" id="IPR051784">
    <property type="entry name" value="Nod_factor_ABC_transporter"/>
</dbReference>
<evidence type="ECO:0000259" key="7">
    <source>
        <dbReference type="PROSITE" id="PS51012"/>
    </source>
</evidence>
<feature type="transmembrane region" description="Helical" evidence="6">
    <location>
        <begin position="69"/>
        <end position="90"/>
    </location>
</feature>
<feature type="transmembrane region" description="Helical" evidence="6">
    <location>
        <begin position="37"/>
        <end position="57"/>
    </location>
</feature>
<keyword evidence="3 6" id="KW-1133">Transmembrane helix</keyword>
<keyword evidence="6" id="KW-0813">Transport</keyword>
<evidence type="ECO:0000256" key="3">
    <source>
        <dbReference type="ARBA" id="ARBA00022989"/>
    </source>
</evidence>
<evidence type="ECO:0000256" key="4">
    <source>
        <dbReference type="ARBA" id="ARBA00023136"/>
    </source>
</evidence>
<comment type="similarity">
    <text evidence="6">Belongs to the ABC-2 integral membrane protein family.</text>
</comment>
<feature type="transmembrane region" description="Helical" evidence="6">
    <location>
        <begin position="111"/>
        <end position="140"/>
    </location>
</feature>
<reference evidence="8 9" key="1">
    <citation type="journal article" date="2016" name="Arch. Microbiol.">
        <title>Streptomyces zhihengii sp. nov., isolated from rhizospheric soil of Psammosilene tunicoides.</title>
        <authorList>
            <person name="Huang M.J."/>
            <person name="Fei J.J."/>
            <person name="Salam N."/>
            <person name="Kim C.J."/>
            <person name="Hozzein W.N."/>
            <person name="Xiao M."/>
            <person name="Huang H.Q."/>
            <person name="Li W.J."/>
        </authorList>
    </citation>
    <scope>NUCLEOTIDE SEQUENCE [LARGE SCALE GENOMIC DNA]</scope>
    <source>
        <strain evidence="8 9">YIM T102</strain>
    </source>
</reference>
<evidence type="ECO:0000256" key="2">
    <source>
        <dbReference type="ARBA" id="ARBA00022692"/>
    </source>
</evidence>
<accession>A0ABS2UUK2</accession>
<proteinExistence type="inferred from homology"/>
<comment type="caution">
    <text evidence="8">The sequence shown here is derived from an EMBL/GenBank/DDBJ whole genome shotgun (WGS) entry which is preliminary data.</text>
</comment>
<protein>
    <recommendedName>
        <fullName evidence="6">Transport permease protein</fullName>
    </recommendedName>
</protein>
<evidence type="ECO:0000313" key="8">
    <source>
        <dbReference type="EMBL" id="MBM9620763.1"/>
    </source>
</evidence>
<dbReference type="PANTHER" id="PTHR43229">
    <property type="entry name" value="NODULATION PROTEIN J"/>
    <property type="match status" value="1"/>
</dbReference>
<organism evidence="8 9">
    <name type="scientific">Streptomyces zhihengii</name>
    <dbReference type="NCBI Taxonomy" id="1818004"/>
    <lineage>
        <taxon>Bacteria</taxon>
        <taxon>Bacillati</taxon>
        <taxon>Actinomycetota</taxon>
        <taxon>Actinomycetes</taxon>
        <taxon>Kitasatosporales</taxon>
        <taxon>Streptomycetaceae</taxon>
        <taxon>Streptomyces</taxon>
    </lineage>
</organism>
<dbReference type="EMBL" id="JAFEJA010000001">
    <property type="protein sequence ID" value="MBM9620763.1"/>
    <property type="molecule type" value="Genomic_DNA"/>
</dbReference>
<keyword evidence="6" id="KW-1003">Cell membrane</keyword>
<dbReference type="PIRSF" id="PIRSF006648">
    <property type="entry name" value="DrrB"/>
    <property type="match status" value="1"/>
</dbReference>
<evidence type="ECO:0000256" key="6">
    <source>
        <dbReference type="RuleBase" id="RU361157"/>
    </source>
</evidence>
<feature type="domain" description="ABC transmembrane type-2" evidence="7">
    <location>
        <begin position="36"/>
        <end position="261"/>
    </location>
</feature>
<keyword evidence="2 6" id="KW-0812">Transmembrane</keyword>
<feature type="transmembrane region" description="Helical" evidence="6">
    <location>
        <begin position="146"/>
        <end position="173"/>
    </location>
</feature>
<dbReference type="RefSeq" id="WP_205374709.1">
    <property type="nucleotide sequence ID" value="NZ_JAFEJA010000001.1"/>
</dbReference>
<dbReference type="InterPro" id="IPR000412">
    <property type="entry name" value="ABC_2_transport"/>
</dbReference>
<dbReference type="Proteomes" id="UP000664109">
    <property type="component" value="Unassembled WGS sequence"/>
</dbReference>
<dbReference type="InterPro" id="IPR013525">
    <property type="entry name" value="ABC2_TM"/>
</dbReference>
<evidence type="ECO:0000313" key="9">
    <source>
        <dbReference type="Proteomes" id="UP000664109"/>
    </source>
</evidence>
<gene>
    <name evidence="8" type="ORF">JE024_18895</name>
</gene>
<evidence type="ECO:0000256" key="1">
    <source>
        <dbReference type="ARBA" id="ARBA00004141"/>
    </source>
</evidence>
<keyword evidence="9" id="KW-1185">Reference proteome</keyword>
<dbReference type="PANTHER" id="PTHR43229:SF2">
    <property type="entry name" value="NODULATION PROTEIN J"/>
    <property type="match status" value="1"/>
</dbReference>
<name>A0ABS2UUK2_9ACTN</name>
<sequence>MPDAPGPFPPALTPGPLTPALTMAGRCVRLSRRDGDALMTSLMLPLMLMLVFIYFFGGAIDTGTRYVNYVVPGILVLCAAFGAAGTAVRVSEDMKSGIIDRFRSLDIGGTAVIAGHVTASTLRNLLATVLVLGVGLLIGFRPSASAAGWLAAAGLLLAFLVALSWFSAAVGLLARTPEAASGFTFLMMFLPYPSSAFVRIDTMPTWLHGFADHQPVTPLIESLRGLLHDQPVGSAPWLALAWCGGILAVAVVLSALLFRVRTR</sequence>
<dbReference type="Pfam" id="PF01061">
    <property type="entry name" value="ABC2_membrane"/>
    <property type="match status" value="1"/>
</dbReference>
<dbReference type="InterPro" id="IPR047817">
    <property type="entry name" value="ABC2_TM_bact-type"/>
</dbReference>